<dbReference type="AlphaFoldDB" id="A0A0V1FSL5"/>
<proteinExistence type="predicted"/>
<sequence length="109" mass="12242">MEDYDTSVCQGMCLYCRHRQFKLVHTVLAESSLASLSLNSASNKWWARILAPGVAPGYAPGHKKICICLEATPLAFYCTIFALRNFQIFENRQPKGLPQAMLMAIKKFA</sequence>
<name>A0A0V1FSL5_TRIPS</name>
<evidence type="ECO:0000313" key="1">
    <source>
        <dbReference type="EMBL" id="KRY89005.1"/>
    </source>
</evidence>
<gene>
    <name evidence="1" type="ORF">T4D_14451</name>
</gene>
<reference evidence="1 2" key="1">
    <citation type="submission" date="2015-01" db="EMBL/GenBank/DDBJ databases">
        <title>Evolution of Trichinella species and genotypes.</title>
        <authorList>
            <person name="Korhonen P.K."/>
            <person name="Edoardo P."/>
            <person name="Giuseppe L.R."/>
            <person name="Gasser R.B."/>
        </authorList>
    </citation>
    <scope>NUCLEOTIDE SEQUENCE [LARGE SCALE GENOMIC DNA]</scope>
    <source>
        <strain evidence="1">ISS470</strain>
    </source>
</reference>
<organism evidence="1 2">
    <name type="scientific">Trichinella pseudospiralis</name>
    <name type="common">Parasitic roundworm</name>
    <dbReference type="NCBI Taxonomy" id="6337"/>
    <lineage>
        <taxon>Eukaryota</taxon>
        <taxon>Metazoa</taxon>
        <taxon>Ecdysozoa</taxon>
        <taxon>Nematoda</taxon>
        <taxon>Enoplea</taxon>
        <taxon>Dorylaimia</taxon>
        <taxon>Trichinellida</taxon>
        <taxon>Trichinellidae</taxon>
        <taxon>Trichinella</taxon>
    </lineage>
</organism>
<keyword evidence="2" id="KW-1185">Reference proteome</keyword>
<comment type="caution">
    <text evidence="1">The sequence shown here is derived from an EMBL/GenBank/DDBJ whole genome shotgun (WGS) entry which is preliminary data.</text>
</comment>
<dbReference type="EMBL" id="JYDT01000036">
    <property type="protein sequence ID" value="KRY89005.1"/>
    <property type="molecule type" value="Genomic_DNA"/>
</dbReference>
<accession>A0A0V1FSL5</accession>
<evidence type="ECO:0000313" key="2">
    <source>
        <dbReference type="Proteomes" id="UP000054995"/>
    </source>
</evidence>
<protein>
    <submittedName>
        <fullName evidence="1">Uncharacterized protein</fullName>
    </submittedName>
</protein>
<dbReference type="OrthoDB" id="5928774at2759"/>
<dbReference type="Proteomes" id="UP000054995">
    <property type="component" value="Unassembled WGS sequence"/>
</dbReference>